<organism evidence="2">
    <name type="scientific">Arundo donax</name>
    <name type="common">Giant reed</name>
    <name type="synonym">Donax arundinaceus</name>
    <dbReference type="NCBI Taxonomy" id="35708"/>
    <lineage>
        <taxon>Eukaryota</taxon>
        <taxon>Viridiplantae</taxon>
        <taxon>Streptophyta</taxon>
        <taxon>Embryophyta</taxon>
        <taxon>Tracheophyta</taxon>
        <taxon>Spermatophyta</taxon>
        <taxon>Magnoliopsida</taxon>
        <taxon>Liliopsida</taxon>
        <taxon>Poales</taxon>
        <taxon>Poaceae</taxon>
        <taxon>PACMAD clade</taxon>
        <taxon>Arundinoideae</taxon>
        <taxon>Arundineae</taxon>
        <taxon>Arundo</taxon>
    </lineage>
</organism>
<feature type="compositionally biased region" description="Gly residues" evidence="1">
    <location>
        <begin position="1"/>
        <end position="11"/>
    </location>
</feature>
<reference evidence="2" key="1">
    <citation type="submission" date="2014-09" db="EMBL/GenBank/DDBJ databases">
        <authorList>
            <person name="Magalhaes I.L.F."/>
            <person name="Oliveira U."/>
            <person name="Santos F.R."/>
            <person name="Vidigal T.H.D.A."/>
            <person name="Brescovit A.D."/>
            <person name="Santos A.J."/>
        </authorList>
    </citation>
    <scope>NUCLEOTIDE SEQUENCE</scope>
    <source>
        <tissue evidence="2">Shoot tissue taken approximately 20 cm above the soil surface</tissue>
    </source>
</reference>
<evidence type="ECO:0000256" key="1">
    <source>
        <dbReference type="SAM" id="MobiDB-lite"/>
    </source>
</evidence>
<protein>
    <submittedName>
        <fullName evidence="2">Uncharacterized protein</fullName>
    </submittedName>
</protein>
<evidence type="ECO:0000313" key="2">
    <source>
        <dbReference type="EMBL" id="JAE30324.1"/>
    </source>
</evidence>
<name>A0A0A9H3F2_ARUDO</name>
<feature type="region of interest" description="Disordered" evidence="1">
    <location>
        <begin position="1"/>
        <end position="46"/>
    </location>
</feature>
<proteinExistence type="predicted"/>
<accession>A0A0A9H3F2</accession>
<dbReference type="AlphaFoldDB" id="A0A0A9H3F2"/>
<reference evidence="2" key="2">
    <citation type="journal article" date="2015" name="Data Brief">
        <title>Shoot transcriptome of the giant reed, Arundo donax.</title>
        <authorList>
            <person name="Barrero R.A."/>
            <person name="Guerrero F.D."/>
            <person name="Moolhuijzen P."/>
            <person name="Goolsby J.A."/>
            <person name="Tidwell J."/>
            <person name="Bellgard S.E."/>
            <person name="Bellgard M.I."/>
        </authorList>
    </citation>
    <scope>NUCLEOTIDE SEQUENCE</scope>
    <source>
        <tissue evidence="2">Shoot tissue taken approximately 20 cm above the soil surface</tissue>
    </source>
</reference>
<feature type="compositionally biased region" description="Low complexity" evidence="1">
    <location>
        <begin position="17"/>
        <end position="29"/>
    </location>
</feature>
<sequence length="46" mass="4687">MSQTSGGGGGRPSCPYARPTRGAPAAAPIREPDSAKQQLLPLPILD</sequence>
<dbReference type="EMBL" id="GBRH01167572">
    <property type="protein sequence ID" value="JAE30324.1"/>
    <property type="molecule type" value="Transcribed_RNA"/>
</dbReference>